<keyword evidence="3" id="KW-1185">Reference proteome</keyword>
<feature type="compositionally biased region" description="Polar residues" evidence="1">
    <location>
        <begin position="222"/>
        <end position="238"/>
    </location>
</feature>
<gene>
    <name evidence="2" type="ORF">GIB67_021932</name>
</gene>
<name>A0A7J7N471_9MAGN</name>
<feature type="region of interest" description="Disordered" evidence="1">
    <location>
        <begin position="220"/>
        <end position="244"/>
    </location>
</feature>
<evidence type="ECO:0000313" key="2">
    <source>
        <dbReference type="EMBL" id="KAF6162011.1"/>
    </source>
</evidence>
<dbReference type="EMBL" id="JACGCM010001064">
    <property type="protein sequence ID" value="KAF6162011.1"/>
    <property type="molecule type" value="Genomic_DNA"/>
</dbReference>
<dbReference type="Proteomes" id="UP000541444">
    <property type="component" value="Unassembled WGS sequence"/>
</dbReference>
<evidence type="ECO:0000313" key="3">
    <source>
        <dbReference type="Proteomes" id="UP000541444"/>
    </source>
</evidence>
<dbReference type="AlphaFoldDB" id="A0A7J7N471"/>
<evidence type="ECO:0000256" key="1">
    <source>
        <dbReference type="SAM" id="MobiDB-lite"/>
    </source>
</evidence>
<comment type="caution">
    <text evidence="2">The sequence shown here is derived from an EMBL/GenBank/DDBJ whole genome shotgun (WGS) entry which is preliminary data.</text>
</comment>
<sequence length="438" mass="48699">MVKNSTKLLMKANKELATSSKMISKQLETMFDKLRALASSNGDGRFVDAIEDEVEIREKKIEAGVTAENSIRFDGLGLKINYYNKTTEMEGHRAIDVKTNTALIKGVVVKIGEWGFDNLFGSDEFAYEIGEEVLSDSKIAGFVEDKTIQTIGVAGEEFSSPLLDWDRPPIFDESPEEDTAHEESVSDHGFCSFCNGLNVDHLVILVFKLHLDLRDHDCGWQTPKSSSRPNQNPFSDPSSDLDGDTEALEMEFSSPEDAGWRTPTHHDFFTPKLAPNIAEIGLKLTVRMNASAVGTSSWTATSPGFLQTPQRSLASTRADLDRHTPTPGPLKKHDPHWSKAFQKHIPHGGTAGGFKAHRECLTSLRKLWGYIKLGKNIVRRQHPGRMTKAFSRDFTGLKRCFLCKARTVSNKSSNLVVLEGQFPTCPQTPKARTKLGYL</sequence>
<proteinExistence type="predicted"/>
<accession>A0A7J7N471</accession>
<protein>
    <submittedName>
        <fullName evidence="2">Uncharacterized protein</fullName>
    </submittedName>
</protein>
<reference evidence="2 3" key="1">
    <citation type="journal article" date="2020" name="IScience">
        <title>Genome Sequencing of the Endangered Kingdonia uniflora (Circaeasteraceae, Ranunculales) Reveals Potential Mechanisms of Evolutionary Specialization.</title>
        <authorList>
            <person name="Sun Y."/>
            <person name="Deng T."/>
            <person name="Zhang A."/>
            <person name="Moore M.J."/>
            <person name="Landis J.B."/>
            <person name="Lin N."/>
            <person name="Zhang H."/>
            <person name="Zhang X."/>
            <person name="Huang J."/>
            <person name="Zhang X."/>
            <person name="Sun H."/>
            <person name="Wang H."/>
        </authorList>
    </citation>
    <scope>NUCLEOTIDE SEQUENCE [LARGE SCALE GENOMIC DNA]</scope>
    <source>
        <strain evidence="2">TB1705</strain>
        <tissue evidence="2">Leaf</tissue>
    </source>
</reference>
<organism evidence="2 3">
    <name type="scientific">Kingdonia uniflora</name>
    <dbReference type="NCBI Taxonomy" id="39325"/>
    <lineage>
        <taxon>Eukaryota</taxon>
        <taxon>Viridiplantae</taxon>
        <taxon>Streptophyta</taxon>
        <taxon>Embryophyta</taxon>
        <taxon>Tracheophyta</taxon>
        <taxon>Spermatophyta</taxon>
        <taxon>Magnoliopsida</taxon>
        <taxon>Ranunculales</taxon>
        <taxon>Circaeasteraceae</taxon>
        <taxon>Kingdonia</taxon>
    </lineage>
</organism>